<sequence>MKAFRVILLAAMAVTSFPALAQKLNAAKVPVAVKAAFIKAHPGTKVRWDREDKDYEAGFTVAGKEASEVYSAAGIKLSSETEINVSELPATVISYVKTHYKGAKIAEAAKIVNQDGVVNYEAEVKGKDLVFDAKGSLIK</sequence>
<keyword evidence="1" id="KW-0732">Signal</keyword>
<organism evidence="3 4">
    <name type="scientific">Hufsiella ginkgonis</name>
    <dbReference type="NCBI Taxonomy" id="2695274"/>
    <lineage>
        <taxon>Bacteria</taxon>
        <taxon>Pseudomonadati</taxon>
        <taxon>Bacteroidota</taxon>
        <taxon>Sphingobacteriia</taxon>
        <taxon>Sphingobacteriales</taxon>
        <taxon>Sphingobacteriaceae</taxon>
        <taxon>Hufsiella</taxon>
    </lineage>
</organism>
<evidence type="ECO:0000256" key="1">
    <source>
        <dbReference type="SAM" id="SignalP"/>
    </source>
</evidence>
<accession>A0A7K1XSW0</accession>
<proteinExistence type="predicted"/>
<dbReference type="Gene3D" id="3.10.450.360">
    <property type="match status" value="1"/>
</dbReference>
<dbReference type="RefSeq" id="WP_160905041.1">
    <property type="nucleotide sequence ID" value="NZ_WVHS01000001.1"/>
</dbReference>
<gene>
    <name evidence="3" type="ORF">GS398_01875</name>
</gene>
<comment type="caution">
    <text evidence="3">The sequence shown here is derived from an EMBL/GenBank/DDBJ whole genome shotgun (WGS) entry which is preliminary data.</text>
</comment>
<evidence type="ECO:0000259" key="2">
    <source>
        <dbReference type="Pfam" id="PF11396"/>
    </source>
</evidence>
<protein>
    <recommendedName>
        <fullName evidence="2">Putative beta-lactamase-inhibitor-like PepSY-like domain-containing protein</fullName>
    </recommendedName>
</protein>
<dbReference type="SUPFAM" id="SSF160574">
    <property type="entry name" value="BT0923-like"/>
    <property type="match status" value="1"/>
</dbReference>
<evidence type="ECO:0000313" key="3">
    <source>
        <dbReference type="EMBL" id="MXV14032.1"/>
    </source>
</evidence>
<name>A0A7K1XSW0_9SPHI</name>
<dbReference type="InterPro" id="IPR021533">
    <property type="entry name" value="PepSY-like"/>
</dbReference>
<feature type="domain" description="Putative beta-lactamase-inhibitor-like PepSY-like" evidence="2">
    <location>
        <begin position="80"/>
        <end position="139"/>
    </location>
</feature>
<evidence type="ECO:0000313" key="4">
    <source>
        <dbReference type="Proteomes" id="UP000451233"/>
    </source>
</evidence>
<dbReference type="EMBL" id="WVHS01000001">
    <property type="protein sequence ID" value="MXV14032.1"/>
    <property type="molecule type" value="Genomic_DNA"/>
</dbReference>
<dbReference type="Pfam" id="PF11396">
    <property type="entry name" value="PepSY_like"/>
    <property type="match status" value="1"/>
</dbReference>
<reference evidence="3 4" key="1">
    <citation type="submission" date="2019-11" db="EMBL/GenBank/DDBJ databases">
        <title>Pedobacter sp. HMF7056 Genome sequencing and assembly.</title>
        <authorList>
            <person name="Kang H."/>
            <person name="Kim H."/>
            <person name="Joh K."/>
        </authorList>
    </citation>
    <scope>NUCLEOTIDE SEQUENCE [LARGE SCALE GENOMIC DNA]</scope>
    <source>
        <strain evidence="3 4">HMF7056</strain>
    </source>
</reference>
<dbReference type="AlphaFoldDB" id="A0A7K1XSW0"/>
<dbReference type="Proteomes" id="UP000451233">
    <property type="component" value="Unassembled WGS sequence"/>
</dbReference>
<feature type="signal peptide" evidence="1">
    <location>
        <begin position="1"/>
        <end position="21"/>
    </location>
</feature>
<feature type="chain" id="PRO_5029882476" description="Putative beta-lactamase-inhibitor-like PepSY-like domain-containing protein" evidence="1">
    <location>
        <begin position="22"/>
        <end position="139"/>
    </location>
</feature>
<keyword evidence="4" id="KW-1185">Reference proteome</keyword>